<dbReference type="OrthoDB" id="9804700at2"/>
<dbReference type="PANTHER" id="PTHR47547">
    <property type="match status" value="1"/>
</dbReference>
<dbReference type="Proteomes" id="UP000239239">
    <property type="component" value="Unassembled WGS sequence"/>
</dbReference>
<organism evidence="6 7">
    <name type="scientific">Legionella pneumophila</name>
    <dbReference type="NCBI Taxonomy" id="446"/>
    <lineage>
        <taxon>Bacteria</taxon>
        <taxon>Pseudomonadati</taxon>
        <taxon>Pseudomonadota</taxon>
        <taxon>Gammaproteobacteria</taxon>
        <taxon>Legionellales</taxon>
        <taxon>Legionellaceae</taxon>
        <taxon>Legionella</taxon>
    </lineage>
</organism>
<sequence>MTLIGLVVMIFLFTMQKYNDFALLTGELFVCIKIIRTCDNQMNKNLSDLSLLWISITSMVGSGWLFGSLYSAHFAGPAAIIAWPLAGFLLLFVALSYAELGTMFPQSDSLACLPLYTHGRLTGIIMNVMTWFSLAILPVIETQGVIQYASNYIPDLVSHDALHYRNTPAGYMLSLVVLMSFVLFNYFGIGLFARINAAFTIWKIIIPILTIASLVTMSYHPGNFFQHGGFMPYGWQGVMAAMSSGGVLFSLLGFRQVVIMMGELEKPGQYIPLILGGSLVFVTLLYTGLQWSFIGSVSEQALEKGWVNLSFTGDAGPFAALAALAGMLWLSILLYADAFISPYSTGLVYSTTAAHMLSSMGSVVPAPVILTKQNRYQVPWVSLGVNFLLAATMSLVLHGWQEMSAFLVAILMISYSIGPVALVCLRQQLPHYKRPFRLQGSNLIGFLGFYVCTVGVYWAGFHSVRKLLVITILGVVCSFLYCLMKNTHREIDSKQALWFIFYLFGLGIFSFLGNYGGKHILPQYWDLLYLLVFSLLVFGFALLSRKPSAHTQNMVAQNTHTNITAPAFSIERYDIA</sequence>
<dbReference type="InterPro" id="IPR052962">
    <property type="entry name" value="AA_Transporter_AGT"/>
</dbReference>
<accession>A0A2S6EXC0</accession>
<keyword evidence="3 5" id="KW-1133">Transmembrane helix</keyword>
<feature type="transmembrane region" description="Helical" evidence="5">
    <location>
        <begin position="200"/>
        <end position="219"/>
    </location>
</feature>
<feature type="transmembrane region" description="Helical" evidence="5">
    <location>
        <begin position="78"/>
        <end position="100"/>
    </location>
</feature>
<feature type="transmembrane region" description="Helical" evidence="5">
    <location>
        <begin position="527"/>
        <end position="544"/>
    </location>
</feature>
<dbReference type="Pfam" id="PF13520">
    <property type="entry name" value="AA_permease_2"/>
    <property type="match status" value="1"/>
</dbReference>
<evidence type="ECO:0000256" key="4">
    <source>
        <dbReference type="ARBA" id="ARBA00023136"/>
    </source>
</evidence>
<dbReference type="InterPro" id="IPR002293">
    <property type="entry name" value="AA/rel_permease1"/>
</dbReference>
<feature type="transmembrane region" description="Helical" evidence="5">
    <location>
        <begin position="403"/>
        <end position="423"/>
    </location>
</feature>
<feature type="transmembrane region" description="Helical" evidence="5">
    <location>
        <begin position="51"/>
        <end position="72"/>
    </location>
</feature>
<evidence type="ECO:0000313" key="6">
    <source>
        <dbReference type="EMBL" id="PPK29832.1"/>
    </source>
</evidence>
<feature type="transmembrane region" description="Helical" evidence="5">
    <location>
        <begin position="467"/>
        <end position="484"/>
    </location>
</feature>
<evidence type="ECO:0000256" key="2">
    <source>
        <dbReference type="ARBA" id="ARBA00022692"/>
    </source>
</evidence>
<feature type="transmembrane region" description="Helical" evidence="5">
    <location>
        <begin position="443"/>
        <end position="461"/>
    </location>
</feature>
<dbReference type="PANTHER" id="PTHR47547:SF1">
    <property type="entry name" value="ASPARTATE-PROTON SYMPORTER"/>
    <property type="match status" value="1"/>
</dbReference>
<feature type="transmembrane region" description="Helical" evidence="5">
    <location>
        <begin position="496"/>
        <end position="515"/>
    </location>
</feature>
<evidence type="ECO:0000313" key="7">
    <source>
        <dbReference type="Proteomes" id="UP000239239"/>
    </source>
</evidence>
<reference evidence="6 7" key="1">
    <citation type="submission" date="2018-02" db="EMBL/GenBank/DDBJ databases">
        <title>Draft genome sequences of four Legionella pneumophila clinical strains isolated in Ontario.</title>
        <authorList>
            <person name="Fortuna A."/>
            <person name="Ramnarine R."/>
            <person name="Li A."/>
            <person name="Frantz C."/>
            <person name="Mallo G."/>
        </authorList>
    </citation>
    <scope>NUCLEOTIDE SEQUENCE [LARGE SCALE GENOMIC DNA]</scope>
    <source>
        <strain evidence="6 7">LG61</strain>
    </source>
</reference>
<keyword evidence="4 5" id="KW-0472">Membrane</keyword>
<feature type="transmembrane region" description="Helical" evidence="5">
    <location>
        <begin position="121"/>
        <end position="140"/>
    </location>
</feature>
<feature type="transmembrane region" description="Helical" evidence="5">
    <location>
        <begin position="270"/>
        <end position="295"/>
    </location>
</feature>
<dbReference type="Gene3D" id="1.20.1740.10">
    <property type="entry name" value="Amino acid/polyamine transporter I"/>
    <property type="match status" value="1"/>
</dbReference>
<feature type="transmembrane region" description="Helical" evidence="5">
    <location>
        <begin position="171"/>
        <end position="193"/>
    </location>
</feature>
<name>A0A2S6EXC0_LEGPN</name>
<dbReference type="GO" id="GO:0016020">
    <property type="term" value="C:membrane"/>
    <property type="evidence" value="ECO:0007669"/>
    <property type="project" value="UniProtKB-SubCell"/>
</dbReference>
<feature type="transmembrane region" description="Helical" evidence="5">
    <location>
        <begin position="378"/>
        <end position="397"/>
    </location>
</feature>
<proteinExistence type="predicted"/>
<evidence type="ECO:0000256" key="3">
    <source>
        <dbReference type="ARBA" id="ARBA00022989"/>
    </source>
</evidence>
<evidence type="ECO:0000256" key="1">
    <source>
        <dbReference type="ARBA" id="ARBA00004141"/>
    </source>
</evidence>
<keyword evidence="2 5" id="KW-0812">Transmembrane</keyword>
<comment type="caution">
    <text evidence="6">The sequence shown here is derived from an EMBL/GenBank/DDBJ whole genome shotgun (WGS) entry which is preliminary data.</text>
</comment>
<dbReference type="GO" id="GO:0022857">
    <property type="term" value="F:transmembrane transporter activity"/>
    <property type="evidence" value="ECO:0007669"/>
    <property type="project" value="InterPro"/>
</dbReference>
<dbReference type="AlphaFoldDB" id="A0A2S6EXC0"/>
<dbReference type="EMBL" id="PQWY01000016">
    <property type="protein sequence ID" value="PPK29832.1"/>
    <property type="molecule type" value="Genomic_DNA"/>
</dbReference>
<feature type="transmembrane region" description="Helical" evidence="5">
    <location>
        <begin position="239"/>
        <end position="258"/>
    </location>
</feature>
<evidence type="ECO:0000256" key="5">
    <source>
        <dbReference type="SAM" id="Phobius"/>
    </source>
</evidence>
<feature type="transmembrane region" description="Helical" evidence="5">
    <location>
        <begin position="315"/>
        <end position="336"/>
    </location>
</feature>
<gene>
    <name evidence="6" type="ORF">C3928_12275</name>
</gene>
<comment type="subcellular location">
    <subcellularLocation>
        <location evidence="1">Membrane</location>
        <topology evidence="1">Multi-pass membrane protein</topology>
    </subcellularLocation>
</comment>
<protein>
    <submittedName>
        <fullName evidence="6">APC family permease</fullName>
    </submittedName>
</protein>